<dbReference type="STRING" id="1127673.GLIP_0839"/>
<name>K6WYE7_9ALTE</name>
<evidence type="ECO:0000313" key="1">
    <source>
        <dbReference type="EMBL" id="GAC13484.1"/>
    </source>
</evidence>
<keyword evidence="2" id="KW-1185">Reference proteome</keyword>
<gene>
    <name evidence="1" type="ORF">GLIP_0839</name>
</gene>
<dbReference type="Proteomes" id="UP000006334">
    <property type="component" value="Unassembled WGS sequence"/>
</dbReference>
<protein>
    <submittedName>
        <fullName evidence="1">Uncharacterized protein</fullName>
    </submittedName>
</protein>
<evidence type="ECO:0000313" key="2">
    <source>
        <dbReference type="Proteomes" id="UP000006334"/>
    </source>
</evidence>
<accession>K6WYE7</accession>
<organism evidence="1 2">
    <name type="scientific">Aliiglaciecola lipolytica E3</name>
    <dbReference type="NCBI Taxonomy" id="1127673"/>
    <lineage>
        <taxon>Bacteria</taxon>
        <taxon>Pseudomonadati</taxon>
        <taxon>Pseudomonadota</taxon>
        <taxon>Gammaproteobacteria</taxon>
        <taxon>Alteromonadales</taxon>
        <taxon>Alteromonadaceae</taxon>
        <taxon>Aliiglaciecola</taxon>
    </lineage>
</organism>
<sequence length="46" mass="5409">MLIDIDTHIKKFNRFERTDSNQAECVIANHNKHIHHFSGTCSERLT</sequence>
<reference evidence="1 2" key="1">
    <citation type="journal article" date="2017" name="Antonie Van Leeuwenhoek">
        <title>Rhizobium rhizosphaerae sp. nov., a novel species isolated from rice rhizosphere.</title>
        <authorList>
            <person name="Zhao J.J."/>
            <person name="Zhang J."/>
            <person name="Zhang R.J."/>
            <person name="Zhang C.W."/>
            <person name="Yin H.Q."/>
            <person name="Zhang X.X."/>
        </authorList>
    </citation>
    <scope>NUCLEOTIDE SEQUENCE [LARGE SCALE GENOMIC DNA]</scope>
    <source>
        <strain evidence="1 2">E3</strain>
    </source>
</reference>
<proteinExistence type="predicted"/>
<dbReference type="EMBL" id="BAEN01000021">
    <property type="protein sequence ID" value="GAC13484.1"/>
    <property type="molecule type" value="Genomic_DNA"/>
</dbReference>
<dbReference type="AlphaFoldDB" id="K6WYE7"/>
<comment type="caution">
    <text evidence="1">The sequence shown here is derived from an EMBL/GenBank/DDBJ whole genome shotgun (WGS) entry which is preliminary data.</text>
</comment>